<dbReference type="InterPro" id="IPR048457">
    <property type="entry name" value="YebU_pre-PUA_dom"/>
</dbReference>
<gene>
    <name evidence="7 10" type="primary">rsmF</name>
    <name evidence="10" type="ORF">G3R48_07575</name>
</gene>
<reference evidence="10 11" key="1">
    <citation type="submission" date="2020-02" db="EMBL/GenBank/DDBJ databases">
        <title>Shewanella WXL01 sp. nov., a marine bacterium isolated from green algae in Luhuitou Fringing Reef (Northern South China Sea).</title>
        <authorList>
            <person name="Wang X."/>
        </authorList>
    </citation>
    <scope>NUCLEOTIDE SEQUENCE [LARGE SCALE GENOMIC DNA]</scope>
    <source>
        <strain evidence="10 11">MCCC 1A01895</strain>
    </source>
</reference>
<dbReference type="InterPro" id="IPR023545">
    <property type="entry name" value="rRNA_ssu_MeTfrase_F"/>
</dbReference>
<dbReference type="Gene3D" id="3.10.450.720">
    <property type="match status" value="1"/>
</dbReference>
<evidence type="ECO:0000259" key="9">
    <source>
        <dbReference type="PROSITE" id="PS51686"/>
    </source>
</evidence>
<keyword evidence="1 7" id="KW-0963">Cytoplasm</keyword>
<dbReference type="PANTHER" id="PTHR22807">
    <property type="entry name" value="NOP2 YEAST -RELATED NOL1/NOP2/FMU SUN DOMAIN-CONTAINING"/>
    <property type="match status" value="1"/>
</dbReference>
<evidence type="ECO:0000313" key="11">
    <source>
        <dbReference type="Proteomes" id="UP000811844"/>
    </source>
</evidence>
<evidence type="ECO:0000256" key="2">
    <source>
        <dbReference type="ARBA" id="ARBA00022552"/>
    </source>
</evidence>
<feature type="binding site" evidence="7 8">
    <location>
        <position position="171"/>
    </location>
    <ligand>
        <name>S-adenosyl-L-methionine</name>
        <dbReference type="ChEBI" id="CHEBI:59789"/>
    </ligand>
</feature>
<dbReference type="SUPFAM" id="SSF53335">
    <property type="entry name" value="S-adenosyl-L-methionine-dependent methyltransferases"/>
    <property type="match status" value="1"/>
</dbReference>
<keyword evidence="2 7" id="KW-0698">rRNA processing</keyword>
<dbReference type="GO" id="GO:0008168">
    <property type="term" value="F:methyltransferase activity"/>
    <property type="evidence" value="ECO:0007669"/>
    <property type="project" value="UniProtKB-KW"/>
</dbReference>
<dbReference type="InterPro" id="IPR023267">
    <property type="entry name" value="RCMT"/>
</dbReference>
<dbReference type="PROSITE" id="PS51686">
    <property type="entry name" value="SAM_MT_RSMB_NOP"/>
    <property type="match status" value="1"/>
</dbReference>
<evidence type="ECO:0000313" key="10">
    <source>
        <dbReference type="EMBL" id="MBR9727845.1"/>
    </source>
</evidence>
<keyword evidence="3 7" id="KW-0489">Methyltransferase</keyword>
<dbReference type="EMBL" id="JAAIKR010000005">
    <property type="protein sequence ID" value="MBR9727845.1"/>
    <property type="molecule type" value="Genomic_DNA"/>
</dbReference>
<dbReference type="Pfam" id="PF17125">
    <property type="entry name" value="Methyltr_RsmF_N"/>
    <property type="match status" value="1"/>
</dbReference>
<dbReference type="Pfam" id="PF13636">
    <property type="entry name" value="Methyltranf_PUA"/>
    <property type="match status" value="1"/>
</dbReference>
<comment type="function">
    <text evidence="7">Specifically methylates the cytosine at position 1407 (m5C1407) of 16S rRNA.</text>
</comment>
<dbReference type="NCBIfam" id="TIGR00446">
    <property type="entry name" value="nop2p"/>
    <property type="match status" value="1"/>
</dbReference>
<dbReference type="InterPro" id="IPR031341">
    <property type="entry name" value="Methyltr_RsmF_N"/>
</dbReference>
<dbReference type="InterPro" id="IPR011023">
    <property type="entry name" value="Nop2p"/>
</dbReference>
<evidence type="ECO:0000256" key="5">
    <source>
        <dbReference type="ARBA" id="ARBA00022691"/>
    </source>
</evidence>
<dbReference type="Gene3D" id="3.40.50.150">
    <property type="entry name" value="Vaccinia Virus protein VP39"/>
    <property type="match status" value="1"/>
</dbReference>
<dbReference type="RefSeq" id="WP_153663662.1">
    <property type="nucleotide sequence ID" value="NZ_JAAIKR010000005.1"/>
</dbReference>
<comment type="caution">
    <text evidence="10">The sequence shown here is derived from an EMBL/GenBank/DDBJ whole genome shotgun (WGS) entry which is preliminary data.</text>
</comment>
<dbReference type="PANTHER" id="PTHR22807:SF30">
    <property type="entry name" value="28S RRNA (CYTOSINE(4447)-C(5))-METHYLTRANSFERASE-RELATED"/>
    <property type="match status" value="1"/>
</dbReference>
<name>A0ABS5I1E6_9GAMM</name>
<dbReference type="InterPro" id="IPR049560">
    <property type="entry name" value="MeTrfase_RsmB-F_NOP2_cat"/>
</dbReference>
<comment type="similarity">
    <text evidence="7 8">Belongs to the class I-like SAM-binding methyltransferase superfamily. RsmB/NOP family.</text>
</comment>
<dbReference type="EC" id="2.1.1.178" evidence="7"/>
<dbReference type="GO" id="GO:0032259">
    <property type="term" value="P:methylation"/>
    <property type="evidence" value="ECO:0007669"/>
    <property type="project" value="UniProtKB-KW"/>
</dbReference>
<feature type="binding site" evidence="7 8">
    <location>
        <position position="144"/>
    </location>
    <ligand>
        <name>S-adenosyl-L-methionine</name>
        <dbReference type="ChEBI" id="CHEBI:59789"/>
    </ligand>
</feature>
<evidence type="ECO:0000256" key="1">
    <source>
        <dbReference type="ARBA" id="ARBA00022490"/>
    </source>
</evidence>
<protein>
    <recommendedName>
        <fullName evidence="7">Ribosomal RNA small subunit methyltransferase F</fullName>
        <ecNumber evidence="7">2.1.1.178</ecNumber>
    </recommendedName>
    <alternativeName>
        <fullName evidence="7">16S rRNA m5C1407 methyltransferase</fullName>
    </alternativeName>
    <alternativeName>
        <fullName evidence="7">rRNA (cytosine-C(5)-)-methyltransferase RsmF</fullName>
    </alternativeName>
</protein>
<accession>A0ABS5I1E6</accession>
<dbReference type="Pfam" id="PF01189">
    <property type="entry name" value="Methyltr_RsmB-F"/>
    <property type="match status" value="1"/>
</dbReference>
<evidence type="ECO:0000256" key="3">
    <source>
        <dbReference type="ARBA" id="ARBA00022603"/>
    </source>
</evidence>
<dbReference type="InterPro" id="IPR001678">
    <property type="entry name" value="MeTrfase_RsmB-F_NOP2_dom"/>
</dbReference>
<keyword evidence="6 7" id="KW-0694">RNA-binding</keyword>
<dbReference type="InterPro" id="IPR029063">
    <property type="entry name" value="SAM-dependent_MTases_sf"/>
</dbReference>
<evidence type="ECO:0000256" key="8">
    <source>
        <dbReference type="PROSITE-ProRule" id="PRU01023"/>
    </source>
</evidence>
<organism evidence="10 11">
    <name type="scientific">Shewanella intestini</name>
    <dbReference type="NCBI Taxonomy" id="2017544"/>
    <lineage>
        <taxon>Bacteria</taxon>
        <taxon>Pseudomonadati</taxon>
        <taxon>Pseudomonadota</taxon>
        <taxon>Gammaproteobacteria</taxon>
        <taxon>Alteromonadales</taxon>
        <taxon>Shewanellaceae</taxon>
        <taxon>Shewanella</taxon>
    </lineage>
</organism>
<dbReference type="InterPro" id="IPR027391">
    <property type="entry name" value="Nol1_Nop2_Fmu_2"/>
</dbReference>
<feature type="active site" description="Nucleophile" evidence="7 8">
    <location>
        <position position="242"/>
    </location>
</feature>
<dbReference type="Proteomes" id="UP000811844">
    <property type="component" value="Unassembled WGS sequence"/>
</dbReference>
<evidence type="ECO:0000256" key="7">
    <source>
        <dbReference type="HAMAP-Rule" id="MF_01579"/>
    </source>
</evidence>
<feature type="binding site" evidence="7 8">
    <location>
        <begin position="120"/>
        <end position="126"/>
    </location>
    <ligand>
        <name>S-adenosyl-L-methionine</name>
        <dbReference type="ChEBI" id="CHEBI:59789"/>
    </ligand>
</feature>
<feature type="binding site" evidence="7 8">
    <location>
        <position position="189"/>
    </location>
    <ligand>
        <name>S-adenosyl-L-methionine</name>
        <dbReference type="ChEBI" id="CHEBI:59789"/>
    </ligand>
</feature>
<proteinExistence type="inferred from homology"/>
<dbReference type="HAMAP" id="MF_01579">
    <property type="entry name" value="16SrRNA_methyltr_F"/>
    <property type="match status" value="1"/>
</dbReference>
<dbReference type="PRINTS" id="PR02008">
    <property type="entry name" value="RCMTFAMILY"/>
</dbReference>
<feature type="domain" description="SAM-dependent MTase RsmB/NOP-type" evidence="9">
    <location>
        <begin position="25"/>
        <end position="306"/>
    </location>
</feature>
<evidence type="ECO:0000256" key="4">
    <source>
        <dbReference type="ARBA" id="ARBA00022679"/>
    </source>
</evidence>
<comment type="catalytic activity">
    <reaction evidence="7">
        <text>cytidine(1407) in 16S rRNA + S-adenosyl-L-methionine = 5-methylcytidine(1407) in 16S rRNA + S-adenosyl-L-homocysteine + H(+)</text>
        <dbReference type="Rhea" id="RHEA:42756"/>
        <dbReference type="Rhea" id="RHEA-COMP:10223"/>
        <dbReference type="Rhea" id="RHEA-COMP:10224"/>
        <dbReference type="ChEBI" id="CHEBI:15378"/>
        <dbReference type="ChEBI" id="CHEBI:57856"/>
        <dbReference type="ChEBI" id="CHEBI:59789"/>
        <dbReference type="ChEBI" id="CHEBI:74483"/>
        <dbReference type="ChEBI" id="CHEBI:82748"/>
        <dbReference type="EC" id="2.1.1.178"/>
    </reaction>
</comment>
<comment type="subcellular location">
    <subcellularLocation>
        <location evidence="7">Cytoplasm</location>
    </subcellularLocation>
</comment>
<dbReference type="Pfam" id="PF21150">
    <property type="entry name" value="YebU_pre-PUA_dom"/>
    <property type="match status" value="1"/>
</dbReference>
<keyword evidence="4 7" id="KW-0808">Transferase</keyword>
<evidence type="ECO:0000256" key="6">
    <source>
        <dbReference type="ARBA" id="ARBA00022884"/>
    </source>
</evidence>
<keyword evidence="5 7" id="KW-0949">S-adenosyl-L-methionine</keyword>
<sequence>MAQINPNFIKHIQQELPNGLHLDEFIDYCLKPLRKSIRVNTLKISATDFQALMQPKGWHFEAIPWCNDGFWVTFEQEPVIGNLIEHIQGLFYVQEASSMLPPIALFDNLSLTHPTILDVASAPGSKSTQMAAMMQNNGLLVANEYSSSRVKVLHANMLRMGVYNTALTHFDGRVFGEYMYEQFDAILLDAPCGGEGTIRKDSNALKNWQLEDVIAIAETQQELITSAFLALKPGAEMVYSTCTLSQLENQQICQFLKQQYPNEVEFVPLDKLFNGADKACTPEGFLHVWPQTYDSEGFFVAKIKKLASVARLKKQPKPQKVFPFTDIPAKDLQILSHYLLKQYQISLPQNSQIKVRDKECWLFPQSIMPLIGKMRYQRIGIKLADILKKGFKIKHEALIALTTDNFTGEPSIELDANSAVNFLKGRDIAVTDLSIEQQHYLQAQVHGEMRVLHSGATLGMVKYLGHRLKNGLPRELVNDNACM</sequence>
<dbReference type="NCBIfam" id="NF008898">
    <property type="entry name" value="PRK11933.1"/>
    <property type="match status" value="1"/>
</dbReference>
<keyword evidence="11" id="KW-1185">Reference proteome</keyword>